<feature type="transmembrane region" description="Helical" evidence="1">
    <location>
        <begin position="81"/>
        <end position="105"/>
    </location>
</feature>
<dbReference type="HOGENOM" id="CLU_005679_2_0_6"/>
<dbReference type="AlphaFoldDB" id="A0A0A8UN05"/>
<dbReference type="STRING" id="449.LHA_1205"/>
<evidence type="ECO:0000313" key="4">
    <source>
        <dbReference type="Proteomes" id="UP000032803"/>
    </source>
</evidence>
<dbReference type="KEGG" id="lha:LHA_1205"/>
<dbReference type="InterPro" id="IPR002656">
    <property type="entry name" value="Acyl_transf_3_dom"/>
</dbReference>
<dbReference type="PANTHER" id="PTHR23028">
    <property type="entry name" value="ACETYLTRANSFERASE"/>
    <property type="match status" value="1"/>
</dbReference>
<sequence length="344" mass="39017">MINSIQYLRALAAWMVVLHHFFQIAFKSGTSDGLAYFFYYGAYGVDLFFVISGFVIYHSISGKVITFKQFMLQRIARIIPAYWFFTLLVAVLVIHYQGLIPSTAFSPLFLLKSLFFLPENNPSGIGFYPLLTVGWTLNYEMVFYFIVALTLILPTKFRLVATTLGLCLLIFAGSKLNNFSFYSNKMMLEFLFGVIVNLLWKKGLIQKIPGSAAIAFVILALLVIGFEKAGHHYLRTGIPCALIFTAVISQNHRLNHLWIIHLGNWSYSTYLCHVLILAALHSFATAFGFHSLFIACFGLPCIVIASYLSYTFIEKPAQLYFYSFANRKHILTTARESRSLNTSI</sequence>
<feature type="transmembrane region" description="Helical" evidence="1">
    <location>
        <begin position="207"/>
        <end position="226"/>
    </location>
</feature>
<dbReference type="GO" id="GO:0000271">
    <property type="term" value="P:polysaccharide biosynthetic process"/>
    <property type="evidence" value="ECO:0007669"/>
    <property type="project" value="TreeGrafter"/>
</dbReference>
<keyword evidence="4" id="KW-1185">Reference proteome</keyword>
<dbReference type="InterPro" id="IPR050879">
    <property type="entry name" value="Acyltransferase_3"/>
</dbReference>
<feature type="transmembrane region" description="Helical" evidence="1">
    <location>
        <begin position="292"/>
        <end position="313"/>
    </location>
</feature>
<reference evidence="4" key="1">
    <citation type="submission" date="2014-09" db="EMBL/GenBank/DDBJ databases">
        <authorList>
            <person name="Gomez-Valero L."/>
        </authorList>
    </citation>
    <scope>NUCLEOTIDE SEQUENCE [LARGE SCALE GENOMIC DNA]</scope>
    <source>
        <strain evidence="4">ATCC35250</strain>
    </source>
</reference>
<protein>
    <submittedName>
        <fullName evidence="3">Putative Acyltransferase 3</fullName>
    </submittedName>
</protein>
<dbReference type="PATRIC" id="fig|449.7.peg.3217"/>
<dbReference type="GO" id="GO:0016747">
    <property type="term" value="F:acyltransferase activity, transferring groups other than amino-acyl groups"/>
    <property type="evidence" value="ECO:0007669"/>
    <property type="project" value="InterPro"/>
</dbReference>
<dbReference type="GO" id="GO:0016020">
    <property type="term" value="C:membrane"/>
    <property type="evidence" value="ECO:0007669"/>
    <property type="project" value="TreeGrafter"/>
</dbReference>
<dbReference type="RefSeq" id="WP_052673600.1">
    <property type="nucleotide sequence ID" value="NZ_LN681225.1"/>
</dbReference>
<keyword evidence="1" id="KW-0812">Transmembrane</keyword>
<dbReference type="PANTHER" id="PTHR23028:SF131">
    <property type="entry name" value="BLR2367 PROTEIN"/>
    <property type="match status" value="1"/>
</dbReference>
<dbReference type="Pfam" id="PF01757">
    <property type="entry name" value="Acyl_transf_3"/>
    <property type="match status" value="1"/>
</dbReference>
<accession>A0A0A8UN05</accession>
<evidence type="ECO:0000313" key="3">
    <source>
        <dbReference type="EMBL" id="CEK10260.1"/>
    </source>
</evidence>
<keyword evidence="3" id="KW-0012">Acyltransferase</keyword>
<evidence type="ECO:0000259" key="2">
    <source>
        <dbReference type="Pfam" id="PF01757"/>
    </source>
</evidence>
<gene>
    <name evidence="3" type="ORF">LHA_1205</name>
</gene>
<feature type="transmembrane region" description="Helical" evidence="1">
    <location>
        <begin position="7"/>
        <end position="26"/>
    </location>
</feature>
<keyword evidence="1" id="KW-0472">Membrane</keyword>
<dbReference type="EMBL" id="LN681225">
    <property type="protein sequence ID" value="CEK10260.1"/>
    <property type="molecule type" value="Genomic_DNA"/>
</dbReference>
<feature type="transmembrane region" description="Helical" evidence="1">
    <location>
        <begin position="270"/>
        <end position="286"/>
    </location>
</feature>
<feature type="transmembrane region" description="Helical" evidence="1">
    <location>
        <begin position="38"/>
        <end position="60"/>
    </location>
</feature>
<feature type="transmembrane region" description="Helical" evidence="1">
    <location>
        <begin position="232"/>
        <end position="249"/>
    </location>
</feature>
<dbReference type="Proteomes" id="UP000032803">
    <property type="component" value="Chromosome I"/>
</dbReference>
<organism evidence="3 4">
    <name type="scientific">Legionella hackeliae</name>
    <dbReference type="NCBI Taxonomy" id="449"/>
    <lineage>
        <taxon>Bacteria</taxon>
        <taxon>Pseudomonadati</taxon>
        <taxon>Pseudomonadota</taxon>
        <taxon>Gammaproteobacteria</taxon>
        <taxon>Legionellales</taxon>
        <taxon>Legionellaceae</taxon>
        <taxon>Legionella</taxon>
    </lineage>
</organism>
<dbReference type="OrthoDB" id="9767863at2"/>
<name>A0A0A8UN05_LEGHA</name>
<evidence type="ECO:0000256" key="1">
    <source>
        <dbReference type="SAM" id="Phobius"/>
    </source>
</evidence>
<keyword evidence="1" id="KW-1133">Transmembrane helix</keyword>
<feature type="domain" description="Acyltransferase 3" evidence="2">
    <location>
        <begin position="3"/>
        <end position="310"/>
    </location>
</feature>
<proteinExistence type="predicted"/>
<feature type="transmembrane region" description="Helical" evidence="1">
    <location>
        <begin position="159"/>
        <end position="176"/>
    </location>
</feature>
<keyword evidence="3" id="KW-0808">Transferase</keyword>
<feature type="transmembrane region" description="Helical" evidence="1">
    <location>
        <begin position="125"/>
        <end position="152"/>
    </location>
</feature>